<accession>A0AAV1GR40</accession>
<dbReference type="InterPro" id="IPR005078">
    <property type="entry name" value="Peptidase_C54"/>
</dbReference>
<dbReference type="GO" id="GO:0000423">
    <property type="term" value="P:mitophagy"/>
    <property type="evidence" value="ECO:0007669"/>
    <property type="project" value="TreeGrafter"/>
</dbReference>
<reference evidence="14" key="1">
    <citation type="submission" date="2023-08" db="EMBL/GenBank/DDBJ databases">
        <authorList>
            <person name="Alioto T."/>
            <person name="Alioto T."/>
            <person name="Gomez Garrido J."/>
        </authorList>
    </citation>
    <scope>NUCLEOTIDE SEQUENCE</scope>
</reference>
<feature type="domain" description="Peptidase C54 catalytic" evidence="13">
    <location>
        <begin position="130"/>
        <end position="434"/>
    </location>
</feature>
<dbReference type="GO" id="GO:0019786">
    <property type="term" value="F:protein-phosphatidylethanolamide deconjugating activity"/>
    <property type="evidence" value="ECO:0007669"/>
    <property type="project" value="InterPro"/>
</dbReference>
<evidence type="ECO:0000313" key="14">
    <source>
        <dbReference type="EMBL" id="CAJ1075700.1"/>
    </source>
</evidence>
<keyword evidence="9 12" id="KW-0072">Autophagy</keyword>
<dbReference type="PANTHER" id="PTHR22624:SF36">
    <property type="entry name" value="CYSTEINE PROTEASE ATG4D"/>
    <property type="match status" value="1"/>
</dbReference>
<dbReference type="EC" id="3.4.22.-" evidence="12"/>
<name>A0AAV1GR40_XYRNO</name>
<dbReference type="Proteomes" id="UP001178508">
    <property type="component" value="Chromosome 16"/>
</dbReference>
<comment type="subcellular location">
    <subcellularLocation>
        <location evidence="1 12">Cytoplasm</location>
    </subcellularLocation>
</comment>
<keyword evidence="3" id="KW-0813">Transport</keyword>
<evidence type="ECO:0000256" key="5">
    <source>
        <dbReference type="ARBA" id="ARBA00022670"/>
    </source>
</evidence>
<keyword evidence="15" id="KW-1185">Reference proteome</keyword>
<dbReference type="EMBL" id="OY660879">
    <property type="protein sequence ID" value="CAJ1075700.1"/>
    <property type="molecule type" value="Genomic_DNA"/>
</dbReference>
<proteinExistence type="inferred from homology"/>
<keyword evidence="8 12" id="KW-0653">Protein transport</keyword>
<comment type="function">
    <text evidence="12">Cysteine protease that plays a key role in autophagy by mediating both proteolytic activation and delipidation of ATG8 family proteins.</text>
</comment>
<evidence type="ECO:0000256" key="4">
    <source>
        <dbReference type="ARBA" id="ARBA00022490"/>
    </source>
</evidence>
<keyword evidence="5 12" id="KW-0645">Protease</keyword>
<dbReference type="GO" id="GO:0015031">
    <property type="term" value="P:protein transport"/>
    <property type="evidence" value="ECO:0007669"/>
    <property type="project" value="UniProtKB-KW"/>
</dbReference>
<evidence type="ECO:0000259" key="13">
    <source>
        <dbReference type="Pfam" id="PF03416"/>
    </source>
</evidence>
<evidence type="ECO:0000256" key="2">
    <source>
        <dbReference type="ARBA" id="ARBA00010958"/>
    </source>
</evidence>
<evidence type="ECO:0000256" key="9">
    <source>
        <dbReference type="ARBA" id="ARBA00023006"/>
    </source>
</evidence>
<sequence>MTVSSIRALYNVVSCSLYFCTGCYGDEKNFLALVMNPSFLSEGSEGQSLVDDPIEDWFFLPSEVNGPQKLEESLVHQDAEDKGKLKSKLVSAWNSVKYGWSWKQKSKFSKSSPVIMLGKSFELKDQEERERFRCSFTSLLWLTYRRGFPPLPGGFLTTDSGWGCVLRTGQMLLAQGLLLHLMPPGWTWSASQHAVKDDMDLLASSSERELCFNDSTEKRARRLSLDSHLDRPMEATHRRVVRWFTDNPTAPFGIHSLVELGKSSGKKAGDWYGPSIVAHILRKAVAASADVPNLVVYVAQDCTIYLEDVKRLCERPAPQSWKSVIVLVPVRLGGQDLNPSYITCVKKLLTLESCIGIIGGKPKHSLFFVGFQDDHLLYLDPHYCQPTVDTKKLNFSLESFHCKYPRKMSFTRMDPSCTIGFYAKGQKDFEAMCTAVNEALSTSAETYPMFIFVEGKSQEEEDARIISTNNITYIQRESEREKMVTSNSMDEFVLL</sequence>
<organism evidence="14 15">
    <name type="scientific">Xyrichtys novacula</name>
    <name type="common">Pearly razorfish</name>
    <name type="synonym">Hemipteronotus novacula</name>
    <dbReference type="NCBI Taxonomy" id="13765"/>
    <lineage>
        <taxon>Eukaryota</taxon>
        <taxon>Metazoa</taxon>
        <taxon>Chordata</taxon>
        <taxon>Craniata</taxon>
        <taxon>Vertebrata</taxon>
        <taxon>Euteleostomi</taxon>
        <taxon>Actinopterygii</taxon>
        <taxon>Neopterygii</taxon>
        <taxon>Teleostei</taxon>
        <taxon>Neoteleostei</taxon>
        <taxon>Acanthomorphata</taxon>
        <taxon>Eupercaria</taxon>
        <taxon>Labriformes</taxon>
        <taxon>Labridae</taxon>
        <taxon>Xyrichtys</taxon>
    </lineage>
</organism>
<keyword evidence="4 12" id="KW-0963">Cytoplasm</keyword>
<evidence type="ECO:0000256" key="1">
    <source>
        <dbReference type="ARBA" id="ARBA00004496"/>
    </source>
</evidence>
<dbReference type="GO" id="GO:0016485">
    <property type="term" value="P:protein processing"/>
    <property type="evidence" value="ECO:0007669"/>
    <property type="project" value="TreeGrafter"/>
</dbReference>
<dbReference type="SUPFAM" id="SSF54001">
    <property type="entry name" value="Cysteine proteinases"/>
    <property type="match status" value="1"/>
</dbReference>
<keyword evidence="7" id="KW-0788">Thiol protease</keyword>
<evidence type="ECO:0000256" key="12">
    <source>
        <dbReference type="RuleBase" id="RU363115"/>
    </source>
</evidence>
<dbReference type="GO" id="GO:0035973">
    <property type="term" value="P:aggrephagy"/>
    <property type="evidence" value="ECO:0007669"/>
    <property type="project" value="TreeGrafter"/>
</dbReference>
<dbReference type="GO" id="GO:0000045">
    <property type="term" value="P:autophagosome assembly"/>
    <property type="evidence" value="ECO:0007669"/>
    <property type="project" value="TreeGrafter"/>
</dbReference>
<gene>
    <name evidence="14" type="ORF">XNOV1_A022253</name>
</gene>
<dbReference type="GO" id="GO:0004197">
    <property type="term" value="F:cysteine-type endopeptidase activity"/>
    <property type="evidence" value="ECO:0007669"/>
    <property type="project" value="TreeGrafter"/>
</dbReference>
<protein>
    <recommendedName>
        <fullName evidence="12">Cysteine protease</fullName>
        <ecNumber evidence="12">3.4.22.-</ecNumber>
    </recommendedName>
</protein>
<comment type="catalytic activity">
    <reaction evidence="11">
        <text>[protein]-C-terminal L-amino acid-glycyl-phosphatidylethanolamide + H2O = [protein]-C-terminal L-amino acid-glycine + a 1,2-diacyl-sn-glycero-3-phosphoethanolamine</text>
        <dbReference type="Rhea" id="RHEA:67548"/>
        <dbReference type="Rhea" id="RHEA-COMP:17323"/>
        <dbReference type="Rhea" id="RHEA-COMP:17324"/>
        <dbReference type="ChEBI" id="CHEBI:15377"/>
        <dbReference type="ChEBI" id="CHEBI:64612"/>
        <dbReference type="ChEBI" id="CHEBI:172940"/>
        <dbReference type="ChEBI" id="CHEBI:172941"/>
    </reaction>
    <physiologicalReaction direction="left-to-right" evidence="11">
        <dbReference type="Rhea" id="RHEA:67549"/>
    </physiologicalReaction>
</comment>
<dbReference type="Pfam" id="PF03416">
    <property type="entry name" value="Peptidase_C54"/>
    <property type="match status" value="1"/>
</dbReference>
<dbReference type="AlphaFoldDB" id="A0AAV1GR40"/>
<dbReference type="InterPro" id="IPR046792">
    <property type="entry name" value="Peptidase_C54_cat"/>
</dbReference>
<dbReference type="InterPro" id="IPR038765">
    <property type="entry name" value="Papain-like_cys_pep_sf"/>
</dbReference>
<evidence type="ECO:0000256" key="10">
    <source>
        <dbReference type="ARBA" id="ARBA00029289"/>
    </source>
</evidence>
<evidence type="ECO:0000256" key="7">
    <source>
        <dbReference type="ARBA" id="ARBA00022807"/>
    </source>
</evidence>
<evidence type="ECO:0000313" key="15">
    <source>
        <dbReference type="Proteomes" id="UP001178508"/>
    </source>
</evidence>
<comment type="catalytic activity">
    <reaction evidence="10">
        <text>[protein]-C-terminal L-amino acid-glycyl-phosphatidylserine + H2O = [protein]-C-terminal L-amino acid-glycine + a 1,2-diacyl-sn-glycero-3-phospho-L-serine</text>
        <dbReference type="Rhea" id="RHEA:67576"/>
        <dbReference type="Rhea" id="RHEA-COMP:17324"/>
        <dbReference type="Rhea" id="RHEA-COMP:17326"/>
        <dbReference type="ChEBI" id="CHEBI:15377"/>
        <dbReference type="ChEBI" id="CHEBI:57262"/>
        <dbReference type="ChEBI" id="CHEBI:172940"/>
        <dbReference type="ChEBI" id="CHEBI:172942"/>
    </reaction>
    <physiologicalReaction direction="left-to-right" evidence="10">
        <dbReference type="Rhea" id="RHEA:67577"/>
    </physiologicalReaction>
</comment>
<dbReference type="GO" id="GO:0034727">
    <property type="term" value="P:piecemeal microautophagy of the nucleus"/>
    <property type="evidence" value="ECO:0007669"/>
    <property type="project" value="TreeGrafter"/>
</dbReference>
<comment type="similarity">
    <text evidence="2 12">Belongs to the peptidase C54 family.</text>
</comment>
<evidence type="ECO:0000256" key="6">
    <source>
        <dbReference type="ARBA" id="ARBA00022801"/>
    </source>
</evidence>
<evidence type="ECO:0000256" key="3">
    <source>
        <dbReference type="ARBA" id="ARBA00022448"/>
    </source>
</evidence>
<dbReference type="PANTHER" id="PTHR22624">
    <property type="entry name" value="CYSTEINE PROTEASE ATG4"/>
    <property type="match status" value="1"/>
</dbReference>
<evidence type="ECO:0000256" key="11">
    <source>
        <dbReference type="ARBA" id="ARBA00029362"/>
    </source>
</evidence>
<evidence type="ECO:0000256" key="8">
    <source>
        <dbReference type="ARBA" id="ARBA00022927"/>
    </source>
</evidence>
<dbReference type="GO" id="GO:0005737">
    <property type="term" value="C:cytoplasm"/>
    <property type="evidence" value="ECO:0007669"/>
    <property type="project" value="UniProtKB-SubCell"/>
</dbReference>
<keyword evidence="6 12" id="KW-0378">Hydrolase</keyword>